<gene>
    <name evidence="6" type="ORF">J1N35_002545</name>
</gene>
<keyword evidence="7" id="KW-1185">Reference proteome</keyword>
<comment type="caution">
    <text evidence="6">The sequence shown here is derived from an EMBL/GenBank/DDBJ whole genome shotgun (WGS) entry which is preliminary data.</text>
</comment>
<feature type="domain" description="SWIM-type" evidence="5">
    <location>
        <begin position="30"/>
        <end position="62"/>
    </location>
</feature>
<evidence type="ECO:0000256" key="3">
    <source>
        <dbReference type="ARBA" id="ARBA00022833"/>
    </source>
</evidence>
<name>A0A9D3WL90_9ROSI</name>
<dbReference type="Proteomes" id="UP000828251">
    <property type="component" value="Unassembled WGS sequence"/>
</dbReference>
<protein>
    <recommendedName>
        <fullName evidence="5">SWIM-type domain-containing protein</fullName>
    </recommendedName>
</protein>
<accession>A0A9D3WL90</accession>
<evidence type="ECO:0000256" key="2">
    <source>
        <dbReference type="ARBA" id="ARBA00022771"/>
    </source>
</evidence>
<dbReference type="EMBL" id="JAIQCV010000001">
    <property type="protein sequence ID" value="KAH1131167.1"/>
    <property type="molecule type" value="Genomic_DNA"/>
</dbReference>
<proteinExistence type="predicted"/>
<evidence type="ECO:0000259" key="5">
    <source>
        <dbReference type="PROSITE" id="PS50966"/>
    </source>
</evidence>
<keyword evidence="3" id="KW-0862">Zinc</keyword>
<evidence type="ECO:0000313" key="6">
    <source>
        <dbReference type="EMBL" id="KAH1131167.1"/>
    </source>
</evidence>
<sequence length="94" mass="11062">MTLVYHSRPNLIFWVKQPHRPDRGVIDGAYYVDLRKMTCDCRRFPTLRYSCAHAIAAWASARVDCITYVDEVYNLECAYNVWKFEFPPVPSENI</sequence>
<organism evidence="6 7">
    <name type="scientific">Gossypium stocksii</name>
    <dbReference type="NCBI Taxonomy" id="47602"/>
    <lineage>
        <taxon>Eukaryota</taxon>
        <taxon>Viridiplantae</taxon>
        <taxon>Streptophyta</taxon>
        <taxon>Embryophyta</taxon>
        <taxon>Tracheophyta</taxon>
        <taxon>Spermatophyta</taxon>
        <taxon>Magnoliopsida</taxon>
        <taxon>eudicotyledons</taxon>
        <taxon>Gunneridae</taxon>
        <taxon>Pentapetalae</taxon>
        <taxon>rosids</taxon>
        <taxon>malvids</taxon>
        <taxon>Malvales</taxon>
        <taxon>Malvaceae</taxon>
        <taxon>Malvoideae</taxon>
        <taxon>Gossypium</taxon>
    </lineage>
</organism>
<dbReference type="SMART" id="SM00575">
    <property type="entry name" value="ZnF_PMZ"/>
    <property type="match status" value="1"/>
</dbReference>
<dbReference type="GO" id="GO:0008270">
    <property type="term" value="F:zinc ion binding"/>
    <property type="evidence" value="ECO:0007669"/>
    <property type="project" value="UniProtKB-KW"/>
</dbReference>
<dbReference type="AlphaFoldDB" id="A0A9D3WL90"/>
<dbReference type="InterPro" id="IPR007527">
    <property type="entry name" value="Znf_SWIM"/>
</dbReference>
<evidence type="ECO:0000313" key="7">
    <source>
        <dbReference type="Proteomes" id="UP000828251"/>
    </source>
</evidence>
<keyword evidence="2 4" id="KW-0863">Zinc-finger</keyword>
<evidence type="ECO:0000256" key="1">
    <source>
        <dbReference type="ARBA" id="ARBA00022723"/>
    </source>
</evidence>
<reference evidence="6 7" key="1">
    <citation type="journal article" date="2021" name="Plant Biotechnol. J.">
        <title>Multi-omics assisted identification of the key and species-specific regulatory components of drought-tolerant mechanisms in Gossypium stocksii.</title>
        <authorList>
            <person name="Yu D."/>
            <person name="Ke L."/>
            <person name="Zhang D."/>
            <person name="Wu Y."/>
            <person name="Sun Y."/>
            <person name="Mei J."/>
            <person name="Sun J."/>
            <person name="Sun Y."/>
        </authorList>
    </citation>
    <scope>NUCLEOTIDE SEQUENCE [LARGE SCALE GENOMIC DNA]</scope>
    <source>
        <strain evidence="7">cv. E1</strain>
        <tissue evidence="6">Leaf</tissue>
    </source>
</reference>
<evidence type="ECO:0000256" key="4">
    <source>
        <dbReference type="PROSITE-ProRule" id="PRU00325"/>
    </source>
</evidence>
<keyword evidence="1" id="KW-0479">Metal-binding</keyword>
<dbReference type="PROSITE" id="PS50966">
    <property type="entry name" value="ZF_SWIM"/>
    <property type="match status" value="1"/>
</dbReference>
<dbReference type="InterPro" id="IPR006564">
    <property type="entry name" value="Znf_PMZ"/>
</dbReference>